<feature type="region of interest" description="Disordered" evidence="1">
    <location>
        <begin position="1"/>
        <end position="68"/>
    </location>
</feature>
<accession>A0AAW9D4R4</accession>
<evidence type="ECO:0000313" key="3">
    <source>
        <dbReference type="Proteomes" id="UP001272137"/>
    </source>
</evidence>
<evidence type="ECO:0000313" key="2">
    <source>
        <dbReference type="EMBL" id="MDW9256886.1"/>
    </source>
</evidence>
<gene>
    <name evidence="2" type="ORF">C7S16_1136</name>
</gene>
<name>A0AAW9D4R4_BURTH</name>
<proteinExistence type="predicted"/>
<feature type="compositionally biased region" description="Polar residues" evidence="1">
    <location>
        <begin position="59"/>
        <end position="68"/>
    </location>
</feature>
<organism evidence="2 3">
    <name type="scientific">Burkholderia thailandensis</name>
    <dbReference type="NCBI Taxonomy" id="57975"/>
    <lineage>
        <taxon>Bacteria</taxon>
        <taxon>Pseudomonadati</taxon>
        <taxon>Pseudomonadota</taxon>
        <taxon>Betaproteobacteria</taxon>
        <taxon>Burkholderiales</taxon>
        <taxon>Burkholderiaceae</taxon>
        <taxon>Burkholderia</taxon>
        <taxon>pseudomallei group</taxon>
    </lineage>
</organism>
<sequence>MRRPHRPRRPRQRGKCRSPPPAQRSFRRAGNPRAPLSPTRRPIERARPDGTPPRPNAGMNKTNTALHR</sequence>
<evidence type="ECO:0000256" key="1">
    <source>
        <dbReference type="SAM" id="MobiDB-lite"/>
    </source>
</evidence>
<dbReference type="AlphaFoldDB" id="A0AAW9D4R4"/>
<reference evidence="2" key="1">
    <citation type="submission" date="2018-08" db="EMBL/GenBank/DDBJ databases">
        <title>Identification of Burkholderia cepacia strains that express a Burkholderia pseudomallei-like capsular polysaccharide.</title>
        <authorList>
            <person name="Burtnick M.N."/>
            <person name="Vongsouvath M."/>
            <person name="Newton P."/>
            <person name="Wuthiekanun V."/>
            <person name="Limmathurotsakul D."/>
            <person name="Brett P.J."/>
            <person name="Chantratita N."/>
            <person name="Dance D.A."/>
        </authorList>
    </citation>
    <scope>NUCLEOTIDE SEQUENCE</scope>
    <source>
        <strain evidence="2">SBXCC001</strain>
    </source>
</reference>
<dbReference type="Proteomes" id="UP001272137">
    <property type="component" value="Unassembled WGS sequence"/>
</dbReference>
<protein>
    <submittedName>
        <fullName evidence="2">Uncharacterized protein</fullName>
    </submittedName>
</protein>
<feature type="compositionally biased region" description="Basic residues" evidence="1">
    <location>
        <begin position="1"/>
        <end position="16"/>
    </location>
</feature>
<comment type="caution">
    <text evidence="2">The sequence shown here is derived from an EMBL/GenBank/DDBJ whole genome shotgun (WGS) entry which is preliminary data.</text>
</comment>
<dbReference type="EMBL" id="QXCT01000002">
    <property type="protein sequence ID" value="MDW9256886.1"/>
    <property type="molecule type" value="Genomic_DNA"/>
</dbReference>